<evidence type="ECO:0000313" key="2">
    <source>
        <dbReference type="Proteomes" id="UP000221672"/>
    </source>
</evidence>
<dbReference type="OrthoDB" id="15962at10239"/>
<protein>
    <submittedName>
        <fullName evidence="1">Uncharacterized protein</fullName>
    </submittedName>
</protein>
<dbReference type="RefSeq" id="YP_009614419.1">
    <property type="nucleotide sequence ID" value="NC_042034.1"/>
</dbReference>
<keyword evidence="2" id="KW-1185">Reference proteome</keyword>
<accession>G1BLF3</accession>
<sequence length="127" mass="13833">MKWTRTRPGLYQAGPYAVLSAGTHRPIWTASGPDFTAVCGTKAEAQRACERSAHARLIDISDGHTVVPVVGDRVETTTGVRKVTLPARAGQITTVIQSATGLPLYCIKFAYGKRLCLFRNEFKVVMP</sequence>
<dbReference type="EMBL" id="JF704094">
    <property type="protein sequence ID" value="AEJ94612.1"/>
    <property type="molecule type" value="Genomic_DNA"/>
</dbReference>
<gene>
    <name evidence="1" type="primary">96</name>
    <name evidence="1" type="ORF">CHRISNMICH_96</name>
</gene>
<organism evidence="1 2">
    <name type="scientific">Mycobacterium phage ChrisnMich</name>
    <dbReference type="NCBI Taxonomy" id="1034130"/>
    <lineage>
        <taxon>Viruses</taxon>
        <taxon>Duplodnaviria</taxon>
        <taxon>Heunggongvirae</taxon>
        <taxon>Uroviricota</taxon>
        <taxon>Caudoviricetes</taxon>
        <taxon>Bclasvirinae</taxon>
        <taxon>Coopervirus</taxon>
        <taxon>Coopervirus chrisnmich</taxon>
    </lineage>
</organism>
<name>G1BLF3_9CAUD</name>
<dbReference type="Proteomes" id="UP000221672">
    <property type="component" value="Segment"/>
</dbReference>
<proteinExistence type="predicted"/>
<evidence type="ECO:0000313" key="1">
    <source>
        <dbReference type="EMBL" id="AEJ94612.1"/>
    </source>
</evidence>
<dbReference type="GeneID" id="40090770"/>
<dbReference type="KEGG" id="vg:40090770"/>
<reference evidence="1 2" key="1">
    <citation type="journal article" date="2012" name="J. Virol.">
        <title>Complete Genome Sequences of 138 Mycobacteriophages.</title>
        <authorList>
            <consortium name="the Science Education Alliance Phage Hunters Advancing Genomics and Evolutionary Science Program"/>
            <consortium name="the KwaZulu-Natal Research Institute for Tuberculosis and HIV Mycobacterial Genetics Course Students"/>
            <consortium name="the Phage Hunters Integrating Research and Education Program"/>
            <person name="Hatfull G.F."/>
        </authorList>
    </citation>
    <scope>NUCLEOTIDE SEQUENCE [LARGE SCALE GENOMIC DNA]</scope>
    <source>
        <strain evidence="2">ChrisnMich</strain>
    </source>
</reference>